<reference evidence="2 3" key="1">
    <citation type="journal article" date="2013" name="PLoS ONE">
        <title>Genome-Wide Relatedness of Treponema pedis, from Gingiva and Necrotic Skin Lesions of Pigs, with the Human Oral Pathogen Treponema denticola.</title>
        <authorList>
            <person name="Svartstrom O."/>
            <person name="Mushtaq M."/>
            <person name="Pringle M."/>
            <person name="Segerman B."/>
        </authorList>
    </citation>
    <scope>NUCLEOTIDE SEQUENCE [LARGE SCALE GENOMIC DNA]</scope>
    <source>
        <strain evidence="2">T A4</strain>
    </source>
</reference>
<feature type="domain" description="6-hydroxymethylpterin diphosphokinase MptE-like" evidence="1">
    <location>
        <begin position="223"/>
        <end position="391"/>
    </location>
</feature>
<keyword evidence="3" id="KW-1185">Reference proteome</keyword>
<evidence type="ECO:0000313" key="2">
    <source>
        <dbReference type="EMBL" id="AGT42666.1"/>
    </source>
</evidence>
<sequence length="619" mass="70344">MKFLSADSHLKKNLFENAFLFSKRFPALADTMHLNSESGIENIISLIPENYSLQESKLTVQNGPVYTACVSGKFIHSKYNPLREAEQSLVSEFFKHKETETSCVFYGLGLGYLPEIYAERRKNAELVVIEPDIFLFLLFLASRPLTSFFNHKKLILIIGAYPNEVVNFFENYSNSLTPVFMQSSVMEVNSSWFSELEILQKRNKQKNELNKNTLKKFGKLWAKNFFKNLPQLEKCINVSEFKNRFTDCSALIIAAGPGLNRILELIKKYEDKLLVIAADTAVRACLKAGITPDFILLMDGQYWNYLHLADIDISSSILVTELAVYPAVFRLKVRATVLASSVFPLAQHIEKEIGSMGKIITGGSVATACWDFARNLGVKEIICAGLDLSFPEFQTHFKGSRFEEDSNKNSFKLKTAEAASHFAVYSAKPELNEGYNGKILTDIRMKMYAWWFESKIAEFPEIKTFNLAPKGLKIPNMPAISEKEFSEKIKTYLCSLNLKQKRIDKIIQSASSFDVKGKLKNILRNLQNELLEVEHTVSCASSLYALCTNDLENKKHNNNSKNTDSYLKELNLLNEKLKNNKLNKVIGFDLLLNEGGQNEVYSYILESIKNLQKSLKAFF</sequence>
<dbReference type="HOGENOM" id="CLU_026503_0_0_12"/>
<accession>S6A2I1</accession>
<dbReference type="AlphaFoldDB" id="S6A2I1"/>
<dbReference type="RefSeq" id="WP_020963966.1">
    <property type="nucleotide sequence ID" value="NC_022097.1"/>
</dbReference>
<dbReference type="PANTHER" id="PTHR41786:SF1">
    <property type="entry name" value="6-HYDROXYMETHYLPTERIN DIPHOSPHOKINASE MPTE-LIKE DOMAIN-CONTAINING PROTEIN"/>
    <property type="match status" value="1"/>
</dbReference>
<dbReference type="InterPro" id="IPR002826">
    <property type="entry name" value="MptE-like"/>
</dbReference>
<gene>
    <name evidence="2" type="ORF">TPE_0170</name>
</gene>
<evidence type="ECO:0000313" key="3">
    <source>
        <dbReference type="Proteomes" id="UP000015620"/>
    </source>
</evidence>
<organism evidence="2 3">
    <name type="scientific">Treponema pedis str. T A4</name>
    <dbReference type="NCBI Taxonomy" id="1291379"/>
    <lineage>
        <taxon>Bacteria</taxon>
        <taxon>Pseudomonadati</taxon>
        <taxon>Spirochaetota</taxon>
        <taxon>Spirochaetia</taxon>
        <taxon>Spirochaetales</taxon>
        <taxon>Treponemataceae</taxon>
        <taxon>Treponema</taxon>
    </lineage>
</organism>
<evidence type="ECO:0000259" key="1">
    <source>
        <dbReference type="Pfam" id="PF01973"/>
    </source>
</evidence>
<proteinExistence type="predicted"/>
<dbReference type="Proteomes" id="UP000015620">
    <property type="component" value="Chromosome"/>
</dbReference>
<dbReference type="GeneID" id="301088899"/>
<dbReference type="PATRIC" id="fig|1291379.3.peg.166"/>
<dbReference type="PANTHER" id="PTHR41786">
    <property type="entry name" value="MOTILITY ACCESSORY FACTOR MAF"/>
    <property type="match status" value="1"/>
</dbReference>
<dbReference type="STRING" id="1291379.TPE_0170"/>
<dbReference type="KEGG" id="tped:TPE_0170"/>
<dbReference type="Pfam" id="PF01973">
    <property type="entry name" value="MptE-like"/>
    <property type="match status" value="1"/>
</dbReference>
<dbReference type="EMBL" id="CP004120">
    <property type="protein sequence ID" value="AGT42666.1"/>
    <property type="molecule type" value="Genomic_DNA"/>
</dbReference>
<protein>
    <recommendedName>
        <fullName evidence="1">6-hydroxymethylpterin diphosphokinase MptE-like domain-containing protein</fullName>
    </recommendedName>
</protein>
<name>S6A2I1_9SPIR</name>